<feature type="region of interest" description="Disordered" evidence="1">
    <location>
        <begin position="330"/>
        <end position="365"/>
    </location>
</feature>
<evidence type="ECO:0000313" key="2">
    <source>
        <dbReference type="EMBL" id="CAD7453351.1"/>
    </source>
</evidence>
<feature type="compositionally biased region" description="Polar residues" evidence="1">
    <location>
        <begin position="330"/>
        <end position="340"/>
    </location>
</feature>
<reference evidence="2" key="1">
    <citation type="submission" date="2020-11" db="EMBL/GenBank/DDBJ databases">
        <authorList>
            <person name="Tran Van P."/>
        </authorList>
    </citation>
    <scope>NUCLEOTIDE SEQUENCE</scope>
</reference>
<sequence>MFIIQVDELGLCTDFAPALSCRVVSCRVGSVQSKVAARPGNSFVRVNKTKSYKVTHIELPIQDYLQHDTVGANPVHGKERCHILVERNSKASFTKGTTAAEELHNMISLLYSTYLYFDIGNLLPLVVTMVKHLNLQLQSVPVLRAATTAPVGLMSSSPLALFFFKTLRFHLYSFNSCRDLRHTIVVGFGKTDKRASEQAIERLRGQTGQRASVRVAWVARSGLATSHYNQCVLFYILITRPVWPYTKLHDRLVHPEFYDEVKTDKATKVASTSHFNEVIYTHDEWHSRPTDEPHAILTANSPEFRSTCLGGGQTGRASERSLRPAEIIANQHSTKGSARLTSERETELLGGQTGDRSRARSPPKPYSFSFRKRDCTVSVSIKSLLRWPHGIKRYSSVRLDCRRLGSSGFDLGRVRRVVLRIKVPKFAWRDSVKPFGISPLSTLGQDWNLDLPVIGSLVYYDSNALDHAATEAGYGQTISKILPNNGSKIKLLQIVGGQTTAVVLLLHITSNKELLCAVLKNEIKTMNPNAKLCFECYLSDGSNPDPPVIGSLVYCESSALDRAATKSGEWRHKLVIVYVLSPGFLRDTYELRPTHLRDSYFTSDTEGLPIFLPGYCVGHICSTGSKLDHTDLYHSSTEQKPPTAYPTEIRASISPSSAVELNTTSAFANYANEAVSIVSVRLKWRRVLQFHFVVVEIHLDVGRFCSPQKGWKVAYLVGDVKGEGNHAIFLGSPARRPLRRQRSVESSGRGQLRHLHQVHGDHKHALASFFLVGPIYTSSAGALSKVAPLADLGRFAAS</sequence>
<gene>
    <name evidence="2" type="ORF">TTEB3V08_LOCUS1496</name>
</gene>
<dbReference type="AlphaFoldDB" id="A0A7R9FGR6"/>
<evidence type="ECO:0000256" key="1">
    <source>
        <dbReference type="SAM" id="MobiDB-lite"/>
    </source>
</evidence>
<proteinExistence type="predicted"/>
<dbReference type="EMBL" id="OE000316">
    <property type="protein sequence ID" value="CAD7453351.1"/>
    <property type="molecule type" value="Genomic_DNA"/>
</dbReference>
<accession>A0A7R9FGR6</accession>
<organism evidence="2">
    <name type="scientific">Timema tahoe</name>
    <dbReference type="NCBI Taxonomy" id="61484"/>
    <lineage>
        <taxon>Eukaryota</taxon>
        <taxon>Metazoa</taxon>
        <taxon>Ecdysozoa</taxon>
        <taxon>Arthropoda</taxon>
        <taxon>Hexapoda</taxon>
        <taxon>Insecta</taxon>
        <taxon>Pterygota</taxon>
        <taxon>Neoptera</taxon>
        <taxon>Polyneoptera</taxon>
        <taxon>Phasmatodea</taxon>
        <taxon>Timematodea</taxon>
        <taxon>Timematoidea</taxon>
        <taxon>Timematidae</taxon>
        <taxon>Timema</taxon>
    </lineage>
</organism>
<name>A0A7R9FGR6_9NEOP</name>
<protein>
    <submittedName>
        <fullName evidence="2">Uncharacterized protein</fullName>
    </submittedName>
</protein>